<dbReference type="Proteomes" id="UP000480684">
    <property type="component" value="Unassembled WGS sequence"/>
</dbReference>
<dbReference type="RefSeq" id="WP_163682598.1">
    <property type="nucleotide sequence ID" value="NZ_JAAIYP010000044.1"/>
</dbReference>
<gene>
    <name evidence="8" type="ORF">G4223_17775</name>
</gene>
<dbReference type="AlphaFoldDB" id="A0A7C9QW58"/>
<feature type="domain" description="RNA polymerase sigma-70 region 4" evidence="7">
    <location>
        <begin position="210"/>
        <end position="260"/>
    </location>
</feature>
<dbReference type="EMBL" id="JAAIYP010000044">
    <property type="protein sequence ID" value="NFV81962.1"/>
    <property type="molecule type" value="Genomic_DNA"/>
</dbReference>
<keyword evidence="2" id="KW-0805">Transcription regulation</keyword>
<keyword evidence="5" id="KW-0804">Transcription</keyword>
<organism evidence="8 9">
    <name type="scientific">Magnetospirillum aberrantis SpK</name>
    <dbReference type="NCBI Taxonomy" id="908842"/>
    <lineage>
        <taxon>Bacteria</taxon>
        <taxon>Pseudomonadati</taxon>
        <taxon>Pseudomonadota</taxon>
        <taxon>Alphaproteobacteria</taxon>
        <taxon>Rhodospirillales</taxon>
        <taxon>Rhodospirillaceae</taxon>
        <taxon>Magnetospirillum</taxon>
    </lineage>
</organism>
<dbReference type="SUPFAM" id="SSF88659">
    <property type="entry name" value="Sigma3 and sigma4 domains of RNA polymerase sigma factors"/>
    <property type="match status" value="1"/>
</dbReference>
<dbReference type="Pfam" id="PF04545">
    <property type="entry name" value="Sigma70_r4"/>
    <property type="match status" value="1"/>
</dbReference>
<dbReference type="InterPro" id="IPR007627">
    <property type="entry name" value="RNA_pol_sigma70_r2"/>
</dbReference>
<dbReference type="CDD" id="cd06171">
    <property type="entry name" value="Sigma70_r4"/>
    <property type="match status" value="1"/>
</dbReference>
<dbReference type="NCBIfam" id="TIGR02937">
    <property type="entry name" value="sigma70-ECF"/>
    <property type="match status" value="1"/>
</dbReference>
<dbReference type="SUPFAM" id="SSF88946">
    <property type="entry name" value="Sigma2 domain of RNA polymerase sigma factors"/>
    <property type="match status" value="1"/>
</dbReference>
<dbReference type="PANTHER" id="PTHR30376:SF3">
    <property type="entry name" value="RNA POLYMERASE SIGMA FACTOR RPOH"/>
    <property type="match status" value="1"/>
</dbReference>
<dbReference type="PRINTS" id="PR00046">
    <property type="entry name" value="SIGMA70FCT"/>
</dbReference>
<evidence type="ECO:0000313" key="8">
    <source>
        <dbReference type="EMBL" id="NFV81962.1"/>
    </source>
</evidence>
<dbReference type="Gene3D" id="1.20.140.160">
    <property type="match status" value="1"/>
</dbReference>
<keyword evidence="3" id="KW-0731">Sigma factor</keyword>
<dbReference type="GO" id="GO:0003677">
    <property type="term" value="F:DNA binding"/>
    <property type="evidence" value="ECO:0007669"/>
    <property type="project" value="UniProtKB-KW"/>
</dbReference>
<protein>
    <submittedName>
        <fullName evidence="8">Sigma-70 family RNA polymerase sigma factor</fullName>
    </submittedName>
</protein>
<accession>A0A7C9QW58</accession>
<feature type="domain" description="RNA polymerase sigma-70 region 2" evidence="6">
    <location>
        <begin position="40"/>
        <end position="109"/>
    </location>
</feature>
<evidence type="ECO:0000259" key="6">
    <source>
        <dbReference type="Pfam" id="PF04542"/>
    </source>
</evidence>
<evidence type="ECO:0000259" key="7">
    <source>
        <dbReference type="Pfam" id="PF04545"/>
    </source>
</evidence>
<dbReference type="Gene3D" id="1.20.120.1810">
    <property type="match status" value="1"/>
</dbReference>
<comment type="similarity">
    <text evidence="1">Belongs to the sigma-70 factor family.</text>
</comment>
<evidence type="ECO:0000256" key="4">
    <source>
        <dbReference type="ARBA" id="ARBA00023125"/>
    </source>
</evidence>
<dbReference type="InterPro" id="IPR007630">
    <property type="entry name" value="RNA_pol_sigma70_r4"/>
</dbReference>
<evidence type="ECO:0000256" key="3">
    <source>
        <dbReference type="ARBA" id="ARBA00023082"/>
    </source>
</evidence>
<dbReference type="GO" id="GO:0016987">
    <property type="term" value="F:sigma factor activity"/>
    <property type="evidence" value="ECO:0007669"/>
    <property type="project" value="UniProtKB-KW"/>
</dbReference>
<dbReference type="Pfam" id="PF04542">
    <property type="entry name" value="Sigma70_r2"/>
    <property type="match status" value="1"/>
</dbReference>
<dbReference type="InterPro" id="IPR013324">
    <property type="entry name" value="RNA_pol_sigma_r3/r4-like"/>
</dbReference>
<evidence type="ECO:0000256" key="2">
    <source>
        <dbReference type="ARBA" id="ARBA00023015"/>
    </source>
</evidence>
<keyword evidence="9" id="KW-1185">Reference proteome</keyword>
<evidence type="ECO:0000313" key="9">
    <source>
        <dbReference type="Proteomes" id="UP000480684"/>
    </source>
</evidence>
<dbReference type="PANTHER" id="PTHR30376">
    <property type="entry name" value="SIGMA FACTOR RPOH HEAT SHOCK RELATED"/>
    <property type="match status" value="1"/>
</dbReference>
<dbReference type="GO" id="GO:0006352">
    <property type="term" value="P:DNA-templated transcription initiation"/>
    <property type="evidence" value="ECO:0007669"/>
    <property type="project" value="InterPro"/>
</dbReference>
<dbReference type="InterPro" id="IPR050813">
    <property type="entry name" value="Sigma-70_Factor"/>
</dbReference>
<dbReference type="InterPro" id="IPR014284">
    <property type="entry name" value="RNA_pol_sigma-70_dom"/>
</dbReference>
<dbReference type="InterPro" id="IPR013325">
    <property type="entry name" value="RNA_pol_sigma_r2"/>
</dbReference>
<comment type="caution">
    <text evidence="8">The sequence shown here is derived from an EMBL/GenBank/DDBJ whole genome shotgun (WGS) entry which is preliminary data.</text>
</comment>
<dbReference type="InterPro" id="IPR000943">
    <property type="entry name" value="RNA_pol_sigma70"/>
</dbReference>
<proteinExistence type="inferred from homology"/>
<sequence>MTLSWRFHTLAHQAPMLSQEEERELARRACCGDGSATERLMASHFRFVLKLAQRYRASGVAMADLIQEGMVGLSLAARKFDPDAHDNRFSTYAMWWIRAAMQDHMVRSWSLVRVGTTNAQKALFLAVRKRLAEGAPAEEWAAALAARFKTPLAEVKALAARVTGRDLTLDAAEPGDGAWVERLPDPGPNPEEVALARSERRARVRSIAAAMAALDTRERLIIVRRHFSELKPSLDCLAKEMQLSKERVRVLEKKALDKLRVLLQPLVPS</sequence>
<keyword evidence="4" id="KW-0238">DNA-binding</keyword>
<evidence type="ECO:0000256" key="5">
    <source>
        <dbReference type="ARBA" id="ARBA00023163"/>
    </source>
</evidence>
<name>A0A7C9QW58_9PROT</name>
<evidence type="ECO:0000256" key="1">
    <source>
        <dbReference type="ARBA" id="ARBA00007788"/>
    </source>
</evidence>
<reference evidence="8 9" key="1">
    <citation type="submission" date="2020-02" db="EMBL/GenBank/DDBJ databases">
        <authorList>
            <person name="Dziuba M."/>
            <person name="Kuznetsov B."/>
            <person name="Mardanov A."/>
            <person name="Ravin N."/>
            <person name="Grouzdev D."/>
        </authorList>
    </citation>
    <scope>NUCLEOTIDE SEQUENCE [LARGE SCALE GENOMIC DNA]</scope>
    <source>
        <strain evidence="8 9">SpK</strain>
    </source>
</reference>